<proteinExistence type="predicted"/>
<evidence type="ECO:0000256" key="2">
    <source>
        <dbReference type="SAM" id="Phobius"/>
    </source>
</evidence>
<protein>
    <submittedName>
        <fullName evidence="3">Uncharacterized protein</fullName>
    </submittedName>
</protein>
<organism evidence="3 4">
    <name type="scientific">Stieleria neptunia</name>
    <dbReference type="NCBI Taxonomy" id="2527979"/>
    <lineage>
        <taxon>Bacteria</taxon>
        <taxon>Pseudomonadati</taxon>
        <taxon>Planctomycetota</taxon>
        <taxon>Planctomycetia</taxon>
        <taxon>Pirellulales</taxon>
        <taxon>Pirellulaceae</taxon>
        <taxon>Stieleria</taxon>
    </lineage>
</organism>
<evidence type="ECO:0000313" key="4">
    <source>
        <dbReference type="Proteomes" id="UP000319004"/>
    </source>
</evidence>
<dbReference type="RefSeq" id="WP_145387480.1">
    <property type="nucleotide sequence ID" value="NZ_CP037423.1"/>
</dbReference>
<name>A0A518HR97_9BACT</name>
<sequence>MRDRSNIVDLALAFAATFVITLAVWPRDAPRQIVRCQLSDQGWKTYSIAIDDPSLDELKRKVRTWSMPESHPEYVTAKWQKEVAEFYEKSRPSRGKNDSVPRPVKRQTRRPMTATISDTVTTASYEMEIGDPAETIQQAAYAEPLDPITDQPETSPVDTNYWSTVKASAVASMEAVKARSANVPVVFEKVTPASWPQLAFHFAFLLGIAAACGYMHWLRHAPLRDGTSFGEQPIGVLARIGTFCGAIVVAMLSAVAVWV</sequence>
<feature type="transmembrane region" description="Helical" evidence="2">
    <location>
        <begin position="198"/>
        <end position="217"/>
    </location>
</feature>
<keyword evidence="2" id="KW-0472">Membrane</keyword>
<evidence type="ECO:0000256" key="1">
    <source>
        <dbReference type="SAM" id="MobiDB-lite"/>
    </source>
</evidence>
<keyword evidence="2" id="KW-0812">Transmembrane</keyword>
<accession>A0A518HR97</accession>
<keyword evidence="2" id="KW-1133">Transmembrane helix</keyword>
<dbReference type="AlphaFoldDB" id="A0A518HR97"/>
<dbReference type="KEGG" id="snep:Enr13x_32290"/>
<reference evidence="3 4" key="1">
    <citation type="submission" date="2019-03" db="EMBL/GenBank/DDBJ databases">
        <title>Deep-cultivation of Planctomycetes and their phenomic and genomic characterization uncovers novel biology.</title>
        <authorList>
            <person name="Wiegand S."/>
            <person name="Jogler M."/>
            <person name="Boedeker C."/>
            <person name="Pinto D."/>
            <person name="Vollmers J."/>
            <person name="Rivas-Marin E."/>
            <person name="Kohn T."/>
            <person name="Peeters S.H."/>
            <person name="Heuer A."/>
            <person name="Rast P."/>
            <person name="Oberbeckmann S."/>
            <person name="Bunk B."/>
            <person name="Jeske O."/>
            <person name="Meyerdierks A."/>
            <person name="Storesund J.E."/>
            <person name="Kallscheuer N."/>
            <person name="Luecker S."/>
            <person name="Lage O.M."/>
            <person name="Pohl T."/>
            <person name="Merkel B.J."/>
            <person name="Hornburger P."/>
            <person name="Mueller R.-W."/>
            <person name="Bruemmer F."/>
            <person name="Labrenz M."/>
            <person name="Spormann A.M."/>
            <person name="Op den Camp H."/>
            <person name="Overmann J."/>
            <person name="Amann R."/>
            <person name="Jetten M.S.M."/>
            <person name="Mascher T."/>
            <person name="Medema M.H."/>
            <person name="Devos D.P."/>
            <person name="Kaster A.-K."/>
            <person name="Ovreas L."/>
            <person name="Rohde M."/>
            <person name="Galperin M.Y."/>
            <person name="Jogler C."/>
        </authorList>
    </citation>
    <scope>NUCLEOTIDE SEQUENCE [LARGE SCALE GENOMIC DNA]</scope>
    <source>
        <strain evidence="3 4">Enr13</strain>
    </source>
</reference>
<feature type="compositionally biased region" description="Basic and acidic residues" evidence="1">
    <location>
        <begin position="88"/>
        <end position="99"/>
    </location>
</feature>
<dbReference type="Proteomes" id="UP000319004">
    <property type="component" value="Chromosome"/>
</dbReference>
<feature type="region of interest" description="Disordered" evidence="1">
    <location>
        <begin position="88"/>
        <end position="110"/>
    </location>
</feature>
<feature type="transmembrane region" description="Helical" evidence="2">
    <location>
        <begin position="6"/>
        <end position="25"/>
    </location>
</feature>
<dbReference type="EMBL" id="CP037423">
    <property type="protein sequence ID" value="QDV43373.1"/>
    <property type="molecule type" value="Genomic_DNA"/>
</dbReference>
<keyword evidence="4" id="KW-1185">Reference proteome</keyword>
<feature type="transmembrane region" description="Helical" evidence="2">
    <location>
        <begin position="237"/>
        <end position="258"/>
    </location>
</feature>
<dbReference type="OrthoDB" id="256353at2"/>
<evidence type="ECO:0000313" key="3">
    <source>
        <dbReference type="EMBL" id="QDV43373.1"/>
    </source>
</evidence>
<gene>
    <name evidence="3" type="ORF">Enr13x_32290</name>
</gene>